<accession>A0ABV6ICL0</accession>
<evidence type="ECO:0000256" key="4">
    <source>
        <dbReference type="SAM" id="SignalP"/>
    </source>
</evidence>
<protein>
    <submittedName>
        <fullName evidence="6">Alpha/beta hydrolase</fullName>
    </submittedName>
</protein>
<comment type="caution">
    <text evidence="6">The sequence shown here is derived from an EMBL/GenBank/DDBJ whole genome shotgun (WGS) entry which is preliminary data.</text>
</comment>
<dbReference type="Gene3D" id="3.40.50.1820">
    <property type="entry name" value="alpha/beta hydrolase"/>
    <property type="match status" value="1"/>
</dbReference>
<dbReference type="RefSeq" id="WP_390211257.1">
    <property type="nucleotide sequence ID" value="NZ_JBHLXJ010000007.1"/>
</dbReference>
<evidence type="ECO:0000313" key="7">
    <source>
        <dbReference type="Proteomes" id="UP001589844"/>
    </source>
</evidence>
<sequence>MINPAFRRVLCLSALSLSAYGQSALADTKPCRISSFPQEVRCGQIQRALDPAKPDGKKIDVHYVVLPSKDRNKLPDAVFLLAGGPGQSAVEAAGFGDAVLGKLNRRRDLVFVDQRGTGKSAPLRCTELEASEKILDKEGALKLTQACMQSLQKLPHGDLRFYSTSIAVQDLEAIRVAQNYSAVNLVGASYGTRVGLEYLRQFPQSVRRLVIDGVVPPDLNLLASDAKPALDGVFADCLKNTRCNAAYPDLAGTWKRLLSNTPRQFTFTNSRTLSTVSTKILSDDLIGMVFKALYSPTMTAALPYAITQAEKGKLDPLLSLSGSFNQAGPGGLTMGMHYSVWCSEAYAKPRAASASNDEFTARMGEMYDKVCANWPRADIPKEFFTTPVSKSPVLLLSGGIDPVTPTRNGEQMTKALGSKARHISVDNLGHGVLMYGCVRELVDKFLAAKSDDEALKVDASCVRQIPRPLVWLPPVSSNDSAATAEAKKAGE</sequence>
<dbReference type="EMBL" id="JBHLXJ010000007">
    <property type="protein sequence ID" value="MFC0349570.1"/>
    <property type="molecule type" value="Genomic_DNA"/>
</dbReference>
<feature type="chain" id="PRO_5047223870" evidence="4">
    <location>
        <begin position="27"/>
        <end position="491"/>
    </location>
</feature>
<keyword evidence="3 6" id="KW-0378">Hydrolase</keyword>
<name>A0ABV6ICL0_9BURK</name>
<evidence type="ECO:0000256" key="3">
    <source>
        <dbReference type="ARBA" id="ARBA00022801"/>
    </source>
</evidence>
<feature type="domain" description="Peptidase S33 tripeptidyl aminopeptidase-like C-terminal" evidence="5">
    <location>
        <begin position="362"/>
        <end position="448"/>
    </location>
</feature>
<feature type="signal peptide" evidence="4">
    <location>
        <begin position="1"/>
        <end position="26"/>
    </location>
</feature>
<dbReference type="Proteomes" id="UP001589844">
    <property type="component" value="Unassembled WGS sequence"/>
</dbReference>
<dbReference type="PANTHER" id="PTHR43248">
    <property type="entry name" value="2-SUCCINYL-6-HYDROXY-2,4-CYCLOHEXADIENE-1-CARBOXYLATE SYNTHASE"/>
    <property type="match status" value="1"/>
</dbReference>
<dbReference type="InterPro" id="IPR013595">
    <property type="entry name" value="Pept_S33_TAP-like_C"/>
</dbReference>
<dbReference type="InterPro" id="IPR051601">
    <property type="entry name" value="Serine_prot/Carboxylest_S33"/>
</dbReference>
<reference evidence="6 7" key="1">
    <citation type="submission" date="2024-09" db="EMBL/GenBank/DDBJ databases">
        <authorList>
            <person name="Sun Q."/>
            <person name="Mori K."/>
        </authorList>
    </citation>
    <scope>NUCLEOTIDE SEQUENCE [LARGE SCALE GENOMIC DNA]</scope>
    <source>
        <strain evidence="6 7">CCM 8677</strain>
    </source>
</reference>
<dbReference type="Pfam" id="PF08386">
    <property type="entry name" value="Abhydrolase_4"/>
    <property type="match status" value="1"/>
</dbReference>
<dbReference type="GO" id="GO:0016787">
    <property type="term" value="F:hydrolase activity"/>
    <property type="evidence" value="ECO:0007669"/>
    <property type="project" value="UniProtKB-KW"/>
</dbReference>
<gene>
    <name evidence="6" type="ORF">ACFFJH_07110</name>
</gene>
<evidence type="ECO:0000313" key="6">
    <source>
        <dbReference type="EMBL" id="MFC0349570.1"/>
    </source>
</evidence>
<keyword evidence="7" id="KW-1185">Reference proteome</keyword>
<proteinExistence type="inferred from homology"/>
<evidence type="ECO:0000256" key="2">
    <source>
        <dbReference type="ARBA" id="ARBA00022729"/>
    </source>
</evidence>
<keyword evidence="2 4" id="KW-0732">Signal</keyword>
<evidence type="ECO:0000259" key="5">
    <source>
        <dbReference type="Pfam" id="PF08386"/>
    </source>
</evidence>
<dbReference type="PRINTS" id="PR00793">
    <property type="entry name" value="PROAMNOPTASE"/>
</dbReference>
<dbReference type="PANTHER" id="PTHR43248:SF29">
    <property type="entry name" value="TRIPEPTIDYL AMINOPEPTIDASE"/>
    <property type="match status" value="1"/>
</dbReference>
<dbReference type="SUPFAM" id="SSF53474">
    <property type="entry name" value="alpha/beta-Hydrolases"/>
    <property type="match status" value="1"/>
</dbReference>
<dbReference type="InterPro" id="IPR029058">
    <property type="entry name" value="AB_hydrolase_fold"/>
</dbReference>
<evidence type="ECO:0000256" key="1">
    <source>
        <dbReference type="ARBA" id="ARBA00010088"/>
    </source>
</evidence>
<organism evidence="6 7">
    <name type="scientific">Undibacterium danionis</name>
    <dbReference type="NCBI Taxonomy" id="1812100"/>
    <lineage>
        <taxon>Bacteria</taxon>
        <taxon>Pseudomonadati</taxon>
        <taxon>Pseudomonadota</taxon>
        <taxon>Betaproteobacteria</taxon>
        <taxon>Burkholderiales</taxon>
        <taxon>Oxalobacteraceae</taxon>
        <taxon>Undibacterium</taxon>
    </lineage>
</organism>
<dbReference type="InterPro" id="IPR002410">
    <property type="entry name" value="Peptidase_S33"/>
</dbReference>
<comment type="similarity">
    <text evidence="1">Belongs to the peptidase S33 family.</text>
</comment>